<dbReference type="RefSeq" id="WP_386028336.1">
    <property type="nucleotide sequence ID" value="NZ_JBHUHX010000051.1"/>
</dbReference>
<keyword evidence="1" id="KW-0472">Membrane</keyword>
<sequence>MIEQEGTVVAVIGRYARVRTERRGACGNCSVSNACGTSLLERFFGRRPGELTLLNVPSAGVGERVVVGVSEQGLLRASIAAYLVPVLALIGGAMIGDTWGGDYRGIASLLGAGLGLTLALLWLRRYSVLSVRHPERQSLILKRLEPHSIAVAVPAAHCQTRDRD</sequence>
<keyword evidence="1" id="KW-0812">Transmembrane</keyword>
<evidence type="ECO:0000313" key="3">
    <source>
        <dbReference type="Proteomes" id="UP001597337"/>
    </source>
</evidence>
<feature type="transmembrane region" description="Helical" evidence="1">
    <location>
        <begin position="105"/>
        <end position="123"/>
    </location>
</feature>
<feature type="transmembrane region" description="Helical" evidence="1">
    <location>
        <begin position="79"/>
        <end position="99"/>
    </location>
</feature>
<dbReference type="PANTHER" id="PTHR35867">
    <property type="entry name" value="PROTEIN RSEC"/>
    <property type="match status" value="1"/>
</dbReference>
<keyword evidence="1" id="KW-1133">Transmembrane helix</keyword>
<gene>
    <name evidence="2" type="ORF">ACFSJC_16710</name>
</gene>
<name>A0ABW4YCW6_9GAMM</name>
<evidence type="ECO:0000313" key="2">
    <source>
        <dbReference type="EMBL" id="MFD2113493.1"/>
    </source>
</evidence>
<protein>
    <submittedName>
        <fullName evidence="2">SoxR reducing system RseC family protein</fullName>
    </submittedName>
</protein>
<organism evidence="2 3">
    <name type="scientific">Thiorhodococcus fuscus</name>
    <dbReference type="NCBI Taxonomy" id="527200"/>
    <lineage>
        <taxon>Bacteria</taxon>
        <taxon>Pseudomonadati</taxon>
        <taxon>Pseudomonadota</taxon>
        <taxon>Gammaproteobacteria</taxon>
        <taxon>Chromatiales</taxon>
        <taxon>Chromatiaceae</taxon>
        <taxon>Thiorhodococcus</taxon>
    </lineage>
</organism>
<reference evidence="3" key="1">
    <citation type="journal article" date="2019" name="Int. J. Syst. Evol. Microbiol.">
        <title>The Global Catalogue of Microorganisms (GCM) 10K type strain sequencing project: providing services to taxonomists for standard genome sequencing and annotation.</title>
        <authorList>
            <consortium name="The Broad Institute Genomics Platform"/>
            <consortium name="The Broad Institute Genome Sequencing Center for Infectious Disease"/>
            <person name="Wu L."/>
            <person name="Ma J."/>
        </authorList>
    </citation>
    <scope>NUCLEOTIDE SEQUENCE [LARGE SCALE GENOMIC DNA]</scope>
    <source>
        <strain evidence="3">KACC 12597</strain>
    </source>
</reference>
<comment type="caution">
    <text evidence="2">The sequence shown here is derived from an EMBL/GenBank/DDBJ whole genome shotgun (WGS) entry which is preliminary data.</text>
</comment>
<evidence type="ECO:0000256" key="1">
    <source>
        <dbReference type="SAM" id="Phobius"/>
    </source>
</evidence>
<dbReference type="PIRSF" id="PIRSF004923">
    <property type="entry name" value="RseC"/>
    <property type="match status" value="1"/>
</dbReference>
<accession>A0ABW4YCW6</accession>
<dbReference type="InterPro" id="IPR007359">
    <property type="entry name" value="SigmaE_reg_RseC_MucC"/>
</dbReference>
<dbReference type="InterPro" id="IPR026268">
    <property type="entry name" value="RseC"/>
</dbReference>
<dbReference type="Proteomes" id="UP001597337">
    <property type="component" value="Unassembled WGS sequence"/>
</dbReference>
<proteinExistence type="predicted"/>
<dbReference type="PANTHER" id="PTHR35867:SF1">
    <property type="entry name" value="PROTEIN RSEC"/>
    <property type="match status" value="1"/>
</dbReference>
<keyword evidence="3" id="KW-1185">Reference proteome</keyword>
<dbReference type="EMBL" id="JBHUHX010000051">
    <property type="protein sequence ID" value="MFD2113493.1"/>
    <property type="molecule type" value="Genomic_DNA"/>
</dbReference>
<dbReference type="Pfam" id="PF04246">
    <property type="entry name" value="RseC_MucC"/>
    <property type="match status" value="1"/>
</dbReference>